<dbReference type="AlphaFoldDB" id="A0A561ENE7"/>
<dbReference type="RefSeq" id="WP_145789689.1">
    <property type="nucleotide sequence ID" value="NZ_BAAABR010000089.1"/>
</dbReference>
<keyword evidence="2" id="KW-1185">Reference proteome</keyword>
<accession>A0A561ENE7</accession>
<reference evidence="1 2" key="1">
    <citation type="submission" date="2019-06" db="EMBL/GenBank/DDBJ databases">
        <title>Sequencing the genomes of 1000 actinobacteria strains.</title>
        <authorList>
            <person name="Klenk H.-P."/>
        </authorList>
    </citation>
    <scope>NUCLEOTIDE SEQUENCE [LARGE SCALE GENOMIC DNA]</scope>
    <source>
        <strain evidence="1 2">DSM 41649</strain>
    </source>
</reference>
<dbReference type="OrthoDB" id="4236253at2"/>
<evidence type="ECO:0008006" key="3">
    <source>
        <dbReference type="Google" id="ProtNLM"/>
    </source>
</evidence>
<proteinExistence type="predicted"/>
<evidence type="ECO:0000313" key="2">
    <source>
        <dbReference type="Proteomes" id="UP000318416"/>
    </source>
</evidence>
<organism evidence="1 2">
    <name type="scientific">Kitasatospora atroaurantiaca</name>
    <dbReference type="NCBI Taxonomy" id="285545"/>
    <lineage>
        <taxon>Bacteria</taxon>
        <taxon>Bacillati</taxon>
        <taxon>Actinomycetota</taxon>
        <taxon>Actinomycetes</taxon>
        <taxon>Kitasatosporales</taxon>
        <taxon>Streptomycetaceae</taxon>
        <taxon>Kitasatospora</taxon>
    </lineage>
</organism>
<dbReference type="SUPFAM" id="SSF88659">
    <property type="entry name" value="Sigma3 and sigma4 domains of RNA polymerase sigma factors"/>
    <property type="match status" value="1"/>
</dbReference>
<protein>
    <recommendedName>
        <fullName evidence="3">Sigma-70-like protein</fullName>
    </recommendedName>
</protein>
<comment type="caution">
    <text evidence="1">The sequence shown here is derived from an EMBL/GenBank/DDBJ whole genome shotgun (WGS) entry which is preliminary data.</text>
</comment>
<dbReference type="InterPro" id="IPR013324">
    <property type="entry name" value="RNA_pol_sigma_r3/r4-like"/>
</dbReference>
<dbReference type="EMBL" id="VIVR01000001">
    <property type="protein sequence ID" value="TWE17112.1"/>
    <property type="molecule type" value="Genomic_DNA"/>
</dbReference>
<sequence length="98" mass="11031">MTEEAHEEEEVKRVVETVDSLEAVEDPTERARRAGALLAQWPLQHSRLREIRQAAVVDLRNQQVSYRTIAKTLGISVARVQQIEAGTRGKAKDKPADE</sequence>
<dbReference type="Proteomes" id="UP000318416">
    <property type="component" value="Unassembled WGS sequence"/>
</dbReference>
<name>A0A561ENE7_9ACTN</name>
<evidence type="ECO:0000313" key="1">
    <source>
        <dbReference type="EMBL" id="TWE17112.1"/>
    </source>
</evidence>
<gene>
    <name evidence="1" type="ORF">FB465_2117</name>
</gene>